<evidence type="ECO:0000313" key="1">
    <source>
        <dbReference type="EMBL" id="PIE33545.1"/>
    </source>
</evidence>
<sequence length="106" mass="12299">MLTKSYEGPETLYIDGTPISEGTIYGRRIWIYFLRPWICVSENSRLYGARRMACSLRIWSLPKIHGNSCCPTALKFWRVRANIFLGSKGTFGQYHDNNMLYAKVKL</sequence>
<dbReference type="AlphaFoldDB" id="A0A2G6KD31"/>
<dbReference type="Proteomes" id="UP000230821">
    <property type="component" value="Unassembled WGS sequence"/>
</dbReference>
<accession>A0A2G6KD31</accession>
<protein>
    <submittedName>
        <fullName evidence="1">Uncharacterized protein</fullName>
    </submittedName>
</protein>
<reference evidence="1 2" key="1">
    <citation type="submission" date="2017-10" db="EMBL/GenBank/DDBJ databases">
        <title>Novel microbial diversity and functional potential in the marine mammal oral microbiome.</title>
        <authorList>
            <person name="Dudek N.K."/>
            <person name="Sun C.L."/>
            <person name="Burstein D."/>
            <person name="Kantor R.S."/>
            <person name="Aliaga Goltsman D.S."/>
            <person name="Bik E.M."/>
            <person name="Thomas B.C."/>
            <person name="Banfield J.F."/>
            <person name="Relman D.A."/>
        </authorList>
    </citation>
    <scope>NUCLEOTIDE SEQUENCE [LARGE SCALE GENOMIC DNA]</scope>
    <source>
        <strain evidence="1">DOLJORAL78_47_16</strain>
    </source>
</reference>
<comment type="caution">
    <text evidence="1">The sequence shown here is derived from an EMBL/GenBank/DDBJ whole genome shotgun (WGS) entry which is preliminary data.</text>
</comment>
<name>A0A2G6KD31_9BACT</name>
<dbReference type="EMBL" id="PDSK01000097">
    <property type="protein sequence ID" value="PIE33545.1"/>
    <property type="molecule type" value="Genomic_DNA"/>
</dbReference>
<proteinExistence type="predicted"/>
<gene>
    <name evidence="1" type="ORF">CSA56_11510</name>
</gene>
<evidence type="ECO:0000313" key="2">
    <source>
        <dbReference type="Proteomes" id="UP000230821"/>
    </source>
</evidence>
<organism evidence="1 2">
    <name type="scientific">candidate division KSB3 bacterium</name>
    <dbReference type="NCBI Taxonomy" id="2044937"/>
    <lineage>
        <taxon>Bacteria</taxon>
        <taxon>candidate division KSB3</taxon>
    </lineage>
</organism>